<feature type="domain" description="Glucose-methanol-choline oxidoreductase C-terminal" evidence="7">
    <location>
        <begin position="180"/>
        <end position="237"/>
    </location>
</feature>
<evidence type="ECO:0000313" key="8">
    <source>
        <dbReference type="EMBL" id="GAG27656.1"/>
    </source>
</evidence>
<feature type="non-terminal residue" evidence="8">
    <location>
        <position position="1"/>
    </location>
</feature>
<dbReference type="Gene3D" id="3.50.50.60">
    <property type="entry name" value="FAD/NAD(P)-binding domain"/>
    <property type="match status" value="2"/>
</dbReference>
<evidence type="ECO:0000256" key="1">
    <source>
        <dbReference type="ARBA" id="ARBA00001974"/>
    </source>
</evidence>
<dbReference type="PANTHER" id="PTHR42784">
    <property type="entry name" value="PYRANOSE 2-OXIDASE"/>
    <property type="match status" value="1"/>
</dbReference>
<reference evidence="8" key="1">
    <citation type="journal article" date="2014" name="Front. Microbiol.">
        <title>High frequency of phylogenetically diverse reductive dehalogenase-homologous genes in deep subseafloor sedimentary metagenomes.</title>
        <authorList>
            <person name="Kawai M."/>
            <person name="Futagami T."/>
            <person name="Toyoda A."/>
            <person name="Takaki Y."/>
            <person name="Nishi S."/>
            <person name="Hori S."/>
            <person name="Arai W."/>
            <person name="Tsubouchi T."/>
            <person name="Morono Y."/>
            <person name="Uchiyama I."/>
            <person name="Ito T."/>
            <person name="Fujiyama A."/>
            <person name="Inagaki F."/>
            <person name="Takami H."/>
        </authorList>
    </citation>
    <scope>NUCLEOTIDE SEQUENCE</scope>
    <source>
        <strain evidence="8">Expedition CK06-06</strain>
    </source>
</reference>
<evidence type="ECO:0000259" key="6">
    <source>
        <dbReference type="Pfam" id="PF00732"/>
    </source>
</evidence>
<evidence type="ECO:0000259" key="7">
    <source>
        <dbReference type="Pfam" id="PF05199"/>
    </source>
</evidence>
<dbReference type="Pfam" id="PF00732">
    <property type="entry name" value="GMC_oxred_N"/>
    <property type="match status" value="1"/>
</dbReference>
<dbReference type="GO" id="GO:0050660">
    <property type="term" value="F:flavin adenine dinucleotide binding"/>
    <property type="evidence" value="ECO:0007669"/>
    <property type="project" value="InterPro"/>
</dbReference>
<name>X0XRY8_9ZZZZ</name>
<dbReference type="PANTHER" id="PTHR42784:SF1">
    <property type="entry name" value="PYRANOSE 2-OXIDASE"/>
    <property type="match status" value="1"/>
</dbReference>
<dbReference type="GO" id="GO:0016614">
    <property type="term" value="F:oxidoreductase activity, acting on CH-OH group of donors"/>
    <property type="evidence" value="ECO:0007669"/>
    <property type="project" value="InterPro"/>
</dbReference>
<keyword evidence="3" id="KW-0285">Flavoprotein</keyword>
<evidence type="ECO:0000256" key="4">
    <source>
        <dbReference type="ARBA" id="ARBA00022827"/>
    </source>
</evidence>
<dbReference type="InterPro" id="IPR036188">
    <property type="entry name" value="FAD/NAD-bd_sf"/>
</dbReference>
<keyword evidence="4" id="KW-0274">FAD</keyword>
<dbReference type="InterPro" id="IPR007867">
    <property type="entry name" value="GMC_OxRtase_C"/>
</dbReference>
<comment type="caution">
    <text evidence="8">The sequence shown here is derived from an EMBL/GenBank/DDBJ whole genome shotgun (WGS) entry which is preliminary data.</text>
</comment>
<feature type="domain" description="Glucose-methanol-choline oxidoreductase N-terminal" evidence="6">
    <location>
        <begin position="1"/>
        <end position="59"/>
    </location>
</feature>
<proteinExistence type="inferred from homology"/>
<dbReference type="InterPro" id="IPR000172">
    <property type="entry name" value="GMC_OxRdtase_N"/>
</dbReference>
<gene>
    <name evidence="8" type="ORF">S01H1_48349</name>
</gene>
<keyword evidence="5" id="KW-0560">Oxidoreductase</keyword>
<evidence type="ECO:0008006" key="9">
    <source>
        <dbReference type="Google" id="ProtNLM"/>
    </source>
</evidence>
<dbReference type="Pfam" id="PF05199">
    <property type="entry name" value="GMC_oxred_C"/>
    <property type="match status" value="1"/>
</dbReference>
<dbReference type="InterPro" id="IPR051473">
    <property type="entry name" value="P2Ox-like"/>
</dbReference>
<accession>X0XRY8</accession>
<organism evidence="8">
    <name type="scientific">marine sediment metagenome</name>
    <dbReference type="NCBI Taxonomy" id="412755"/>
    <lineage>
        <taxon>unclassified sequences</taxon>
        <taxon>metagenomes</taxon>
        <taxon>ecological metagenomes</taxon>
    </lineage>
</organism>
<evidence type="ECO:0000256" key="3">
    <source>
        <dbReference type="ARBA" id="ARBA00022630"/>
    </source>
</evidence>
<evidence type="ECO:0000256" key="2">
    <source>
        <dbReference type="ARBA" id="ARBA00010790"/>
    </source>
</evidence>
<evidence type="ECO:0000256" key="5">
    <source>
        <dbReference type="ARBA" id="ARBA00023002"/>
    </source>
</evidence>
<dbReference type="EMBL" id="BARS01031047">
    <property type="protein sequence ID" value="GAG27656.1"/>
    <property type="molecule type" value="Genomic_DNA"/>
</dbReference>
<sequence length="248" mass="26514">GATLIDSAKVKKVIIEGNTATGVEYVKDGKTSTASSEKIIISAGGLGSPMILRESGIENAGFKFFFDPLILARGTVKDIRIPKSEIPMAAGIHMADEGYVMTDITEPSAISIVNSLMRFKIGQIFSNKKMLKIMVKIKDDLGGELDDKGNIIKALTADDQQKLKSGYERAVKILKNAGAEGIHKTAVTAAHPGGTVKIGELLDSDLKTEYENLYVCDCSVIPEAWGLPPTSTIICLGKRLGKHLLGPV</sequence>
<dbReference type="AlphaFoldDB" id="X0XRY8"/>
<protein>
    <recommendedName>
        <fullName evidence="9">Glucose-methanol-choline oxidoreductase N-terminal domain-containing protein</fullName>
    </recommendedName>
</protein>
<comment type="cofactor">
    <cofactor evidence="1">
        <name>FAD</name>
        <dbReference type="ChEBI" id="CHEBI:57692"/>
    </cofactor>
</comment>
<dbReference type="SUPFAM" id="SSF51905">
    <property type="entry name" value="FAD/NAD(P)-binding domain"/>
    <property type="match status" value="1"/>
</dbReference>
<comment type="similarity">
    <text evidence="2">Belongs to the GMC oxidoreductase family.</text>
</comment>